<evidence type="ECO:0000313" key="2">
    <source>
        <dbReference type="EMBL" id="MBC5772091.1"/>
    </source>
</evidence>
<reference evidence="2" key="1">
    <citation type="submission" date="2020-08" db="EMBL/GenBank/DDBJ databases">
        <title>Genome public.</title>
        <authorList>
            <person name="Liu C."/>
            <person name="Sun Q."/>
        </authorList>
    </citation>
    <scope>NUCLEOTIDE SEQUENCE</scope>
    <source>
        <strain evidence="2">BX15</strain>
    </source>
</reference>
<gene>
    <name evidence="2" type="ORF">H8Z83_17525</name>
</gene>
<dbReference type="AlphaFoldDB" id="A0A923MLT6"/>
<dbReference type="Proteomes" id="UP000620327">
    <property type="component" value="Unassembled WGS sequence"/>
</dbReference>
<keyword evidence="3" id="KW-1185">Reference proteome</keyword>
<evidence type="ECO:0000259" key="1">
    <source>
        <dbReference type="Pfam" id="PF12728"/>
    </source>
</evidence>
<feature type="domain" description="Helix-turn-helix" evidence="1">
    <location>
        <begin position="12"/>
        <end position="60"/>
    </location>
</feature>
<dbReference type="RefSeq" id="WP_187016238.1">
    <property type="nucleotide sequence ID" value="NZ_JACOQI010000031.1"/>
</dbReference>
<dbReference type="EMBL" id="JACOQI010000031">
    <property type="protein sequence ID" value="MBC5772091.1"/>
    <property type="molecule type" value="Genomic_DNA"/>
</dbReference>
<dbReference type="Pfam" id="PF12728">
    <property type="entry name" value="HTH_17"/>
    <property type="match status" value="1"/>
</dbReference>
<sequence>MNNNYENLPAVLNANQLATALGISRAGAYQLLNTESFPTLRIGKRLLVPRDKLVEWIEQNTGGGHVGG</sequence>
<comment type="caution">
    <text evidence="2">The sequence shown here is derived from an EMBL/GenBank/DDBJ whole genome shotgun (WGS) entry which is preliminary data.</text>
</comment>
<dbReference type="InterPro" id="IPR041657">
    <property type="entry name" value="HTH_17"/>
</dbReference>
<name>A0A923MLT6_9FIRM</name>
<proteinExistence type="predicted"/>
<protein>
    <submittedName>
        <fullName evidence="2">Helix-turn-helix domain-containing protein</fullName>
    </submittedName>
</protein>
<evidence type="ECO:0000313" key="3">
    <source>
        <dbReference type="Proteomes" id="UP000620327"/>
    </source>
</evidence>
<organism evidence="2 3">
    <name type="scientific">Dysosmobacter segnis</name>
    <dbReference type="NCBI Taxonomy" id="2763042"/>
    <lineage>
        <taxon>Bacteria</taxon>
        <taxon>Bacillati</taxon>
        <taxon>Bacillota</taxon>
        <taxon>Clostridia</taxon>
        <taxon>Eubacteriales</taxon>
        <taxon>Oscillospiraceae</taxon>
        <taxon>Dysosmobacter</taxon>
    </lineage>
</organism>
<accession>A0A923MLT6</accession>